<feature type="compositionally biased region" description="Polar residues" evidence="1">
    <location>
        <begin position="553"/>
        <end position="562"/>
    </location>
</feature>
<dbReference type="STRING" id="8078.ENSFHEP00000021473"/>
<feature type="domain" description="USP" evidence="2">
    <location>
        <begin position="273"/>
        <end position="544"/>
    </location>
</feature>
<dbReference type="Pfam" id="PF15499">
    <property type="entry name" value="Peptidase_C98"/>
    <property type="match status" value="1"/>
</dbReference>
<accession>A0A146NKG5</accession>
<dbReference type="GeneTree" id="ENSGT00390000002316"/>
<feature type="compositionally biased region" description="Low complexity" evidence="1">
    <location>
        <begin position="786"/>
        <end position="803"/>
    </location>
</feature>
<sequence>MVIYVDRQRAAVGPRSDGCLPMTGEGTGLEALASPQAGYLGKVQERAASLESCPWCASKGLAFALRSYRINLQESLTLCTNPQCLFPLVTRPLEDVLASLERAEPPVGSKRKTVLGLEEAIKSPLKRQRRSDDGDLRPRSVCCAPASDERSGSPDTDGKRLNGYQKDVEMAEWDDVEDQNGDGPVPPVLSGCVGHSPDVLLTSNGSKPPALSPHLASPDESEQHNVPALNKCRRLCSPLCNEQTASTESEAVTAGDPPRRDSSDELVPVPEQLLWRNSDNLCWLDSLLAVLVNCRSLRSLQPEEEPRRPSVWRLLREHEEVCAAVQAHQQTGRDGVLRVPSHVLQNACVDLERVRMSVFKLLQPKLHCKLGQKETPVFAMPLLLASDSWVERLFQTTYLWEFKCSECKVIAKERVVKTLPTFTNIVPDWSPLNAVHFAPCNVCNKKNQSRTMLLESVPPVFALHFVEGLPDDDVRKYSFSFKGRRYSVTTVIQYCHQLKHFVTWIHNQDGSWLEYDDLKEPACETHQRLQIPPQEIHVVFWEAEEEEEEAQPSVCSPSSTLPEPSPAEKEGVPCLQDLSAEEPAAETPDESLLASHNVTDIVCALSGDASTNVLDTTATTDINTSIGASTLLDAFDGLTHSDIITLTLVELQPDAVQSEAAPSKTADRRTESLLSSPDSSIQAAGGDPSHNADAEHTAASITSDSESKDSEASDPTFVPGAKRQRGRRANQRKSVGRQRLKKPSSSKDAPQSTPAPPPESSPPEAPPEPPIPVCSAQTNAAPVREQTSTVSSTNSSPPSSTQSDRWSFLLSKHRPNPCSKNIPCPPPTQHPATPAEAKPSHLVHSTPNPVRKLPVPLGVPKAPLITEEGQSLPPKAAEMYGGFGAKSSSPLNPVPSPLSTLPLPPVVPPNHPTPLSWTSGPSPPLLPKIPSLKKPGRSTVPAALSDTEALRYKLLKKLKAKKKKLAKLNQLLGGGGGPHLRPDSTALNSPSTVSSSTYDGSACDDILSDLLSPATTASHLSPDSTGFLEMLAAGQDGANQLHSGANGAAVVSQMNCSSMSQQEDHNFLEEFLSQL</sequence>
<feature type="region of interest" description="Disordered" evidence="1">
    <location>
        <begin position="547"/>
        <end position="572"/>
    </location>
</feature>
<name>A0A146NKG5_FUNHE</name>
<dbReference type="InterPro" id="IPR028890">
    <property type="entry name" value="Peptidase_C98"/>
</dbReference>
<feature type="compositionally biased region" description="Basic residues" evidence="1">
    <location>
        <begin position="722"/>
        <end position="744"/>
    </location>
</feature>
<dbReference type="InterPro" id="IPR028889">
    <property type="entry name" value="USP"/>
</dbReference>
<dbReference type="PANTHER" id="PTHR15294:SF3">
    <property type="entry name" value="SUMO-SPECIFIC ISOPEPTIDASE USPL1"/>
    <property type="match status" value="1"/>
</dbReference>
<feature type="region of interest" description="Disordered" evidence="1">
    <location>
        <begin position="176"/>
        <end position="223"/>
    </location>
</feature>
<dbReference type="GO" id="GO:0015030">
    <property type="term" value="C:Cajal body"/>
    <property type="evidence" value="ECO:0007669"/>
    <property type="project" value="Ensembl"/>
</dbReference>
<evidence type="ECO:0000313" key="5">
    <source>
        <dbReference type="Proteomes" id="UP000265000"/>
    </source>
</evidence>
<keyword evidence="5" id="KW-1185">Reference proteome</keyword>
<dbReference type="GO" id="GO:0016926">
    <property type="term" value="P:protein desumoylation"/>
    <property type="evidence" value="ECO:0007669"/>
    <property type="project" value="Ensembl"/>
</dbReference>
<dbReference type="GO" id="GO:1904867">
    <property type="term" value="P:protein localization to Cajal body"/>
    <property type="evidence" value="ECO:0007669"/>
    <property type="project" value="Ensembl"/>
</dbReference>
<evidence type="ECO:0000313" key="4">
    <source>
        <dbReference type="Ensembl" id="ENSFHEP00000021473.1"/>
    </source>
</evidence>
<dbReference type="Proteomes" id="UP000265000">
    <property type="component" value="Unplaced"/>
</dbReference>
<feature type="compositionally biased region" description="Polar residues" evidence="1">
    <location>
        <begin position="672"/>
        <end position="682"/>
    </location>
</feature>
<dbReference type="SUPFAM" id="SSF54001">
    <property type="entry name" value="Cysteine proteinases"/>
    <property type="match status" value="1"/>
</dbReference>
<feature type="region of interest" description="Disordered" evidence="1">
    <location>
        <begin position="655"/>
        <end position="855"/>
    </location>
</feature>
<dbReference type="GO" id="GO:0032183">
    <property type="term" value="F:SUMO binding"/>
    <property type="evidence" value="ECO:0007669"/>
    <property type="project" value="Ensembl"/>
</dbReference>
<dbReference type="OrthoDB" id="6160353at2759"/>
<dbReference type="PANTHER" id="PTHR15294">
    <property type="entry name" value="RETINOVIN-RELATED"/>
    <property type="match status" value="1"/>
</dbReference>
<feature type="region of interest" description="Disordered" evidence="1">
    <location>
        <begin position="245"/>
        <end position="265"/>
    </location>
</feature>
<dbReference type="EMBL" id="GCES01153999">
    <property type="protein sequence ID" value="JAQ32323.1"/>
    <property type="molecule type" value="Transcribed_RNA"/>
</dbReference>
<feature type="region of interest" description="Disordered" evidence="1">
    <location>
        <begin position="123"/>
        <end position="161"/>
    </location>
</feature>
<organism evidence="3">
    <name type="scientific">Fundulus heteroclitus</name>
    <name type="common">Killifish</name>
    <name type="synonym">Mummichog</name>
    <dbReference type="NCBI Taxonomy" id="8078"/>
    <lineage>
        <taxon>Eukaryota</taxon>
        <taxon>Metazoa</taxon>
        <taxon>Chordata</taxon>
        <taxon>Craniata</taxon>
        <taxon>Vertebrata</taxon>
        <taxon>Euteleostomi</taxon>
        <taxon>Actinopterygii</taxon>
        <taxon>Neopterygii</taxon>
        <taxon>Teleostei</taxon>
        <taxon>Neoteleostei</taxon>
        <taxon>Acanthomorphata</taxon>
        <taxon>Ovalentaria</taxon>
        <taxon>Atherinomorphae</taxon>
        <taxon>Cyprinodontiformes</taxon>
        <taxon>Fundulidae</taxon>
        <taxon>Fundulus</taxon>
    </lineage>
</organism>
<feature type="compositionally biased region" description="Pro residues" evidence="1">
    <location>
        <begin position="753"/>
        <end position="772"/>
    </location>
</feature>
<dbReference type="GO" id="GO:0016929">
    <property type="term" value="F:deSUMOylase activity"/>
    <property type="evidence" value="ECO:0007669"/>
    <property type="project" value="Ensembl"/>
</dbReference>
<proteinExistence type="predicted"/>
<evidence type="ECO:0000256" key="1">
    <source>
        <dbReference type="SAM" id="MobiDB-lite"/>
    </source>
</evidence>
<dbReference type="PROSITE" id="PS50235">
    <property type="entry name" value="USP_3"/>
    <property type="match status" value="1"/>
</dbReference>
<feature type="region of interest" description="Disordered" evidence="1">
    <location>
        <begin position="973"/>
        <end position="993"/>
    </location>
</feature>
<feature type="compositionally biased region" description="Basic and acidic residues" evidence="1">
    <location>
        <begin position="147"/>
        <end position="160"/>
    </location>
</feature>
<dbReference type="GO" id="GO:0030576">
    <property type="term" value="P:Cajal body organization"/>
    <property type="evidence" value="ECO:0007669"/>
    <property type="project" value="Ensembl"/>
</dbReference>
<reference evidence="3" key="1">
    <citation type="submission" date="2015-01" db="EMBL/GenBank/DDBJ databases">
        <title>EvidentialGene: Evidence-directed Construction of Complete mRNA Transcriptomes without Genomes.</title>
        <authorList>
            <person name="Gilbert D.G."/>
        </authorList>
    </citation>
    <scope>NUCLEOTIDE SEQUENCE</scope>
</reference>
<protein>
    <submittedName>
        <fullName evidence="3 4">Ubiquitin specific peptidase-like 1</fullName>
    </submittedName>
</protein>
<evidence type="ECO:0000313" key="3">
    <source>
        <dbReference type="EMBL" id="JAQ32323.1"/>
    </source>
</evidence>
<dbReference type="Ensembl" id="ENSFHET00000015408.1">
    <property type="protein sequence ID" value="ENSFHEP00000021473.1"/>
    <property type="gene ID" value="ENSFHEG00000001224.1"/>
</dbReference>
<dbReference type="CTD" id="10208"/>
<dbReference type="AlphaFoldDB" id="A0A146NKG5"/>
<dbReference type="InterPro" id="IPR033505">
    <property type="entry name" value="USPL1"/>
</dbReference>
<reference evidence="4" key="2">
    <citation type="submission" date="2025-05" db="UniProtKB">
        <authorList>
            <consortium name="Ensembl"/>
        </authorList>
    </citation>
    <scope>IDENTIFICATION</scope>
</reference>
<dbReference type="GeneID" id="105937380"/>
<evidence type="ECO:0000259" key="2">
    <source>
        <dbReference type="PROSITE" id="PS50235"/>
    </source>
</evidence>
<dbReference type="InterPro" id="IPR038765">
    <property type="entry name" value="Papain-like_cys_pep_sf"/>
</dbReference>